<dbReference type="AlphaFoldDB" id="A0A160VFE8"/>
<keyword evidence="6" id="KW-0560">Oxidoreductase</keyword>
<dbReference type="NCBIfam" id="NF004741">
    <property type="entry name" value="PRK06076.1-2"/>
    <property type="match status" value="1"/>
</dbReference>
<proteinExistence type="inferred from homology"/>
<feature type="transmembrane region" description="Helical" evidence="5">
    <location>
        <begin position="249"/>
        <end position="267"/>
    </location>
</feature>
<dbReference type="InterPro" id="IPR018086">
    <property type="entry name" value="NADH_UbQ_OxRdtase_su1_CS"/>
</dbReference>
<dbReference type="PANTHER" id="PTHR11432">
    <property type="entry name" value="NADH DEHYDROGENASE SUBUNIT 1"/>
    <property type="match status" value="1"/>
</dbReference>
<accession>A0A160VFE8</accession>
<dbReference type="PANTHER" id="PTHR11432:SF3">
    <property type="entry name" value="NADH-UBIQUINONE OXIDOREDUCTASE CHAIN 1"/>
    <property type="match status" value="1"/>
</dbReference>
<feature type="transmembrane region" description="Helical" evidence="5">
    <location>
        <begin position="322"/>
        <end position="340"/>
    </location>
</feature>
<dbReference type="EMBL" id="FAXC01000207">
    <property type="protein sequence ID" value="CUV09253.1"/>
    <property type="molecule type" value="Genomic_DNA"/>
</dbReference>
<dbReference type="PROSITE" id="PS00668">
    <property type="entry name" value="COMPLEX1_ND1_2"/>
    <property type="match status" value="1"/>
</dbReference>
<keyword evidence="4 5" id="KW-0472">Membrane</keyword>
<dbReference type="GO" id="GO:0003954">
    <property type="term" value="F:NADH dehydrogenase activity"/>
    <property type="evidence" value="ECO:0007669"/>
    <property type="project" value="TreeGrafter"/>
</dbReference>
<name>A0A160VFE8_9ZZZZ</name>
<protein>
    <submittedName>
        <fullName evidence="6">NADH-ubiquinone oxidoreductase chain H</fullName>
        <ecNumber evidence="6">1.6.5.3</ecNumber>
    </submittedName>
</protein>
<dbReference type="InterPro" id="IPR001694">
    <property type="entry name" value="NADH_UbQ_OxRdtase_su1/FPO"/>
</dbReference>
<evidence type="ECO:0000256" key="5">
    <source>
        <dbReference type="SAM" id="Phobius"/>
    </source>
</evidence>
<comment type="subcellular location">
    <subcellularLocation>
        <location evidence="1">Membrane</location>
        <topology evidence="1">Multi-pass membrane protein</topology>
    </subcellularLocation>
</comment>
<dbReference type="EC" id="1.6.5.3" evidence="6"/>
<gene>
    <name evidence="6" type="ORF">MGWOODY_Mmi619</name>
</gene>
<keyword evidence="2 5" id="KW-0812">Transmembrane</keyword>
<keyword evidence="6" id="KW-0830">Ubiquinone</keyword>
<evidence type="ECO:0000256" key="4">
    <source>
        <dbReference type="ARBA" id="ARBA00023136"/>
    </source>
</evidence>
<keyword evidence="3 5" id="KW-1133">Transmembrane helix</keyword>
<evidence type="ECO:0000256" key="2">
    <source>
        <dbReference type="ARBA" id="ARBA00022692"/>
    </source>
</evidence>
<dbReference type="Pfam" id="PF00146">
    <property type="entry name" value="NADHdh"/>
    <property type="match status" value="1"/>
</dbReference>
<evidence type="ECO:0000256" key="1">
    <source>
        <dbReference type="ARBA" id="ARBA00004141"/>
    </source>
</evidence>
<sequence>MDLLGFTIIVVKVLVVFAATMLGVLVMIYAERRVSAFMQDRVGPNRVGPKGVLQPIADGIKFLMKEDLVPERVDKPIFILAPAILLIPALMTFAVIPFGSSINLFGREIALQVADVNVGILYVLALTSISVYGIVLAGWSSNNKYSLLGGLRSSAQLISYELAMGLAVVSIILLAGSLRLNDIITDQQGSFFSWNIFRQPLAFLIFLIAVYAETNRLPFDLSEAEQELVGGYHTEYSSMKFAMFFMAEYANMITAAALTVTLFFGGWDVPLLDEGSLGLFGTLLSVLSFILKMSFFLFLFIWVRWTFPRFRYDQLMRLGWKVMLPLALFNIFLTGGYLTIKALG</sequence>
<evidence type="ECO:0000256" key="3">
    <source>
        <dbReference type="ARBA" id="ARBA00022989"/>
    </source>
</evidence>
<dbReference type="GO" id="GO:0009060">
    <property type="term" value="P:aerobic respiration"/>
    <property type="evidence" value="ECO:0007669"/>
    <property type="project" value="TreeGrafter"/>
</dbReference>
<feature type="transmembrane region" description="Helical" evidence="5">
    <location>
        <begin position="279"/>
        <end position="302"/>
    </location>
</feature>
<dbReference type="HAMAP" id="MF_01350">
    <property type="entry name" value="NDH1_NuoH"/>
    <property type="match status" value="1"/>
</dbReference>
<evidence type="ECO:0000313" key="6">
    <source>
        <dbReference type="EMBL" id="CUV09253.1"/>
    </source>
</evidence>
<reference evidence="6" key="1">
    <citation type="submission" date="2015-10" db="EMBL/GenBank/DDBJ databases">
        <authorList>
            <person name="Gilbert D.G."/>
        </authorList>
    </citation>
    <scope>NUCLEOTIDE SEQUENCE</scope>
</reference>
<feature type="transmembrane region" description="Helical" evidence="5">
    <location>
        <begin position="77"/>
        <end position="99"/>
    </location>
</feature>
<organism evidence="6">
    <name type="scientific">hydrothermal vent metagenome</name>
    <dbReference type="NCBI Taxonomy" id="652676"/>
    <lineage>
        <taxon>unclassified sequences</taxon>
        <taxon>metagenomes</taxon>
        <taxon>ecological metagenomes</taxon>
    </lineage>
</organism>
<feature type="transmembrane region" description="Helical" evidence="5">
    <location>
        <begin position="119"/>
        <end position="139"/>
    </location>
</feature>
<feature type="transmembrane region" description="Helical" evidence="5">
    <location>
        <begin position="160"/>
        <end position="180"/>
    </location>
</feature>
<dbReference type="GO" id="GO:0016020">
    <property type="term" value="C:membrane"/>
    <property type="evidence" value="ECO:0007669"/>
    <property type="project" value="UniProtKB-SubCell"/>
</dbReference>
<feature type="transmembrane region" description="Helical" evidence="5">
    <location>
        <begin position="6"/>
        <end position="30"/>
    </location>
</feature>